<evidence type="ECO:0000256" key="1">
    <source>
        <dbReference type="ARBA" id="ARBA00004651"/>
    </source>
</evidence>
<dbReference type="AlphaFoldDB" id="A0A3A4B7F3"/>
<sequence length="468" mass="47502">MSQLAHISHVSHASLCRVTFVTPRKRIDLALPSDVPLTHMLPTLLRATHDADGEIPPNGWVIQRVAGPPLDLGATLAALQVLDGEVLRLVPRGSEAPAAAFDDVADVIASGVRERTTRWSAHHTRRTGLVAGSALLVAGSLLPVFSGPPWTPAAIASAVAAALLVTWGAVVSRAAGDSPGGAIVGYAALPYAFLAGFFAPAAAAPLDGMGAPHALAGFSAVTLTATVAGFTIVEGMANFIGFALAGFTGAAAALAALTLDVSGAGTAAVAAALVLALAPLIPVVSFRMARLPLPALPANAEELRADDQEVDAPQVADRAAEADRYATGLVAGIALVALGGQAALAVEGGWAAIAMSVACGLALVLRARVFEGFGQRVWLIAAGLAGLALPVVVAAARADGPVPVLVLMLALFWGAVLTVALGVWLPEWKPTPFWGRAGDILEFIVIVSLFPLAMAVLDLYAIVRGLAG</sequence>
<feature type="transmembrane region" description="Helical" evidence="7">
    <location>
        <begin position="404"/>
        <end position="428"/>
    </location>
</feature>
<evidence type="ECO:0000313" key="10">
    <source>
        <dbReference type="Proteomes" id="UP000265768"/>
    </source>
</evidence>
<dbReference type="InterPro" id="IPR006707">
    <property type="entry name" value="T7SS_EccD"/>
</dbReference>
<dbReference type="PIRSF" id="PIRSF017804">
    <property type="entry name" value="Secretion_EccD1"/>
    <property type="match status" value="1"/>
</dbReference>
<keyword evidence="3" id="KW-1003">Cell membrane</keyword>
<feature type="domain" description="EccD-like transmembrane" evidence="8">
    <location>
        <begin position="124"/>
        <end position="466"/>
    </location>
</feature>
<evidence type="ECO:0000256" key="5">
    <source>
        <dbReference type="ARBA" id="ARBA00022989"/>
    </source>
</evidence>
<feature type="transmembrane region" description="Helical" evidence="7">
    <location>
        <begin position="265"/>
        <end position="286"/>
    </location>
</feature>
<dbReference type="Gene3D" id="3.10.20.90">
    <property type="entry name" value="Phosphatidylinositol 3-kinase Catalytic Subunit, Chain A, domain 1"/>
    <property type="match status" value="1"/>
</dbReference>
<feature type="transmembrane region" description="Helical" evidence="7">
    <location>
        <begin position="325"/>
        <end position="343"/>
    </location>
</feature>
<evidence type="ECO:0000259" key="8">
    <source>
        <dbReference type="Pfam" id="PF19053"/>
    </source>
</evidence>
<feature type="transmembrane region" description="Helical" evidence="7">
    <location>
        <begin position="214"/>
        <end position="233"/>
    </location>
</feature>
<dbReference type="Pfam" id="PF19053">
    <property type="entry name" value="EccD"/>
    <property type="match status" value="1"/>
</dbReference>
<dbReference type="Pfam" id="PF08817">
    <property type="entry name" value="YukD"/>
    <property type="match status" value="1"/>
</dbReference>
<evidence type="ECO:0000256" key="6">
    <source>
        <dbReference type="ARBA" id="ARBA00023136"/>
    </source>
</evidence>
<keyword evidence="10" id="KW-1185">Reference proteome</keyword>
<keyword evidence="5 7" id="KW-1133">Transmembrane helix</keyword>
<name>A0A3A4B7F3_9ACTN</name>
<organism evidence="9 10">
    <name type="scientific">Bailinhaonella thermotolerans</name>
    <dbReference type="NCBI Taxonomy" id="1070861"/>
    <lineage>
        <taxon>Bacteria</taxon>
        <taxon>Bacillati</taxon>
        <taxon>Actinomycetota</taxon>
        <taxon>Actinomycetes</taxon>
        <taxon>Streptosporangiales</taxon>
        <taxon>Streptosporangiaceae</taxon>
        <taxon>Bailinhaonella</taxon>
    </lineage>
</organism>
<evidence type="ECO:0000256" key="4">
    <source>
        <dbReference type="ARBA" id="ARBA00022692"/>
    </source>
</evidence>
<feature type="transmembrane region" description="Helical" evidence="7">
    <location>
        <begin position="240"/>
        <end position="259"/>
    </location>
</feature>
<evidence type="ECO:0000256" key="3">
    <source>
        <dbReference type="ARBA" id="ARBA00022475"/>
    </source>
</evidence>
<comment type="subcellular location">
    <subcellularLocation>
        <location evidence="1">Cell membrane</location>
        <topology evidence="1">Multi-pass membrane protein</topology>
    </subcellularLocation>
</comment>
<comment type="similarity">
    <text evidence="2">Belongs to the EccD/Snm4 family.</text>
</comment>
<gene>
    <name evidence="9" type="primary">eccD</name>
    <name evidence="9" type="ORF">D5H75_24120</name>
</gene>
<comment type="caution">
    <text evidence="9">The sequence shown here is derived from an EMBL/GenBank/DDBJ whole genome shotgun (WGS) entry which is preliminary data.</text>
</comment>
<feature type="transmembrane region" description="Helical" evidence="7">
    <location>
        <begin position="349"/>
        <end position="365"/>
    </location>
</feature>
<feature type="transmembrane region" description="Helical" evidence="7">
    <location>
        <begin position="152"/>
        <end position="171"/>
    </location>
</feature>
<dbReference type="EMBL" id="QZEY01000010">
    <property type="protein sequence ID" value="RJL30028.1"/>
    <property type="molecule type" value="Genomic_DNA"/>
</dbReference>
<evidence type="ECO:0000256" key="2">
    <source>
        <dbReference type="ARBA" id="ARBA00006162"/>
    </source>
</evidence>
<feature type="transmembrane region" description="Helical" evidence="7">
    <location>
        <begin position="440"/>
        <end position="463"/>
    </location>
</feature>
<feature type="transmembrane region" description="Helical" evidence="7">
    <location>
        <begin position="128"/>
        <end position="146"/>
    </location>
</feature>
<evidence type="ECO:0000256" key="7">
    <source>
        <dbReference type="SAM" id="Phobius"/>
    </source>
</evidence>
<dbReference type="OrthoDB" id="4775372at2"/>
<dbReference type="InterPro" id="IPR024962">
    <property type="entry name" value="YukD-like"/>
</dbReference>
<dbReference type="RefSeq" id="WP_119928805.1">
    <property type="nucleotide sequence ID" value="NZ_QZEY01000010.1"/>
</dbReference>
<reference evidence="9 10" key="1">
    <citation type="submission" date="2018-09" db="EMBL/GenBank/DDBJ databases">
        <title>YIM 75507 draft genome.</title>
        <authorList>
            <person name="Tang S."/>
            <person name="Feng Y."/>
        </authorList>
    </citation>
    <scope>NUCLEOTIDE SEQUENCE [LARGE SCALE GENOMIC DNA]</scope>
    <source>
        <strain evidence="9 10">YIM 75507</strain>
    </source>
</reference>
<evidence type="ECO:0000313" key="9">
    <source>
        <dbReference type="EMBL" id="RJL30028.1"/>
    </source>
</evidence>
<proteinExistence type="inferred from homology"/>
<feature type="transmembrane region" description="Helical" evidence="7">
    <location>
        <begin position="183"/>
        <end position="202"/>
    </location>
</feature>
<dbReference type="Proteomes" id="UP000265768">
    <property type="component" value="Unassembled WGS sequence"/>
</dbReference>
<protein>
    <submittedName>
        <fullName evidence="9">Type VII secretion integral membrane protein EccD</fullName>
    </submittedName>
</protein>
<keyword evidence="6 7" id="KW-0472">Membrane</keyword>
<keyword evidence="4 7" id="KW-0812">Transmembrane</keyword>
<accession>A0A3A4B7F3</accession>
<feature type="transmembrane region" description="Helical" evidence="7">
    <location>
        <begin position="377"/>
        <end position="398"/>
    </location>
</feature>
<dbReference type="NCBIfam" id="TIGR03920">
    <property type="entry name" value="T7SS_EccD"/>
    <property type="match status" value="1"/>
</dbReference>
<dbReference type="GO" id="GO:0005886">
    <property type="term" value="C:plasma membrane"/>
    <property type="evidence" value="ECO:0007669"/>
    <property type="project" value="UniProtKB-SubCell"/>
</dbReference>
<dbReference type="InterPro" id="IPR044049">
    <property type="entry name" value="EccD_transm"/>
</dbReference>